<dbReference type="Proteomes" id="UP000530628">
    <property type="component" value="Unassembled WGS sequence"/>
</dbReference>
<dbReference type="Proteomes" id="UP001174465">
    <property type="component" value="Unassembled WGS sequence"/>
</dbReference>
<dbReference type="EMBL" id="JAUKZB010000060">
    <property type="protein sequence ID" value="MDO2733266.1"/>
    <property type="molecule type" value="Genomic_DNA"/>
</dbReference>
<dbReference type="Proteomes" id="UP000436141">
    <property type="component" value="Unassembled WGS sequence"/>
</dbReference>
<dbReference type="Pfam" id="PF05069">
    <property type="entry name" value="Phage_tail_S"/>
    <property type="match status" value="1"/>
</dbReference>
<dbReference type="EMBL" id="UFZL01000003">
    <property type="protein sequence ID" value="STE76999.1"/>
    <property type="molecule type" value="Genomic_DNA"/>
</dbReference>
<evidence type="ECO:0000313" key="10">
    <source>
        <dbReference type="Proteomes" id="UP000512322"/>
    </source>
</evidence>
<dbReference type="AlphaFoldDB" id="A0A0C2AXD3"/>
<name>A0A0C2AXD3_ECOLX</name>
<protein>
    <submittedName>
        <fullName evidence="4">Phage morphogenesis protein</fullName>
    </submittedName>
    <submittedName>
        <fullName evidence="3 7">Virion morphogenesis protein</fullName>
    </submittedName>
</protein>
<organism evidence="4 9">
    <name type="scientific">Escherichia coli</name>
    <dbReference type="NCBI Taxonomy" id="562"/>
    <lineage>
        <taxon>Bacteria</taxon>
        <taxon>Pseudomonadati</taxon>
        <taxon>Pseudomonadota</taxon>
        <taxon>Gammaproteobacteria</taxon>
        <taxon>Enterobacterales</taxon>
        <taxon>Enterobacteriaceae</taxon>
        <taxon>Escherichia</taxon>
    </lineage>
</organism>
<dbReference type="EMBL" id="CP057293">
    <property type="protein sequence ID" value="QMF69721.1"/>
    <property type="molecule type" value="Genomic_DNA"/>
</dbReference>
<reference evidence="5 10" key="4">
    <citation type="submission" date="2020-06" db="EMBL/GenBank/DDBJ databases">
        <title>REHAB project genomes.</title>
        <authorList>
            <person name="Shaw L.P."/>
        </authorList>
    </citation>
    <scope>NUCLEOTIDE SEQUENCE [LARGE SCALE GENOMIC DNA]</scope>
    <source>
        <strain evidence="5 10">RHB30-C10</strain>
    </source>
</reference>
<evidence type="ECO:0000313" key="11">
    <source>
        <dbReference type="Proteomes" id="UP000530628"/>
    </source>
</evidence>
<reference evidence="3" key="5">
    <citation type="submission" date="2023-07" db="EMBL/GenBank/DDBJ databases">
        <title>High risk of intestinal colonization with ESBL-producing Escherichia coli among soldiers of military contingents in specific geographic regions.</title>
        <authorList>
            <person name="Literacka E."/>
        </authorList>
    </citation>
    <scope>NUCLEOTIDE SEQUENCE</scope>
    <source>
        <strain evidence="3">33</strain>
    </source>
</reference>
<dbReference type="Proteomes" id="UP000255201">
    <property type="component" value="Unassembled WGS sequence"/>
</dbReference>
<evidence type="ECO:0000313" key="6">
    <source>
        <dbReference type="EMBL" id="QMF69721.1"/>
    </source>
</evidence>
<reference evidence="7 8" key="1">
    <citation type="submission" date="2018-06" db="EMBL/GenBank/DDBJ databases">
        <authorList>
            <consortium name="Pathogen Informatics"/>
            <person name="Doyle S."/>
        </authorList>
    </citation>
    <scope>NUCLEOTIDE SEQUENCE [LARGE SCALE GENOMIC DNA]</scope>
    <source>
        <strain evidence="7 8">NCTC10764</strain>
    </source>
</reference>
<proteinExistence type="predicted"/>
<evidence type="ECO:0000313" key="1">
    <source>
        <dbReference type="EMBL" id="EFH6651636.1"/>
    </source>
</evidence>
<dbReference type="EMBL" id="CP057293">
    <property type="protein sequence ID" value="QMF67762.1"/>
    <property type="molecule type" value="Genomic_DNA"/>
</dbReference>
<dbReference type="RefSeq" id="WP_000513058.1">
    <property type="nucleotide sequence ID" value="NZ_AP027709.1"/>
</dbReference>
<evidence type="ECO:0000313" key="3">
    <source>
        <dbReference type="EMBL" id="MDO2733266.1"/>
    </source>
</evidence>
<evidence type="ECO:0000313" key="5">
    <source>
        <dbReference type="EMBL" id="QMF67762.1"/>
    </source>
</evidence>
<evidence type="ECO:0000313" key="8">
    <source>
        <dbReference type="Proteomes" id="UP000255201"/>
    </source>
</evidence>
<sequence length="180" mass="20337">MGISVQVSGDQRLEDIRRAVEKLADGSLQAELLESIGAVVESQTRRRIIDEKTSPGGERWPDWSDGYKKTRHGNQSLLRGEGHLLESIQYIVENRVVRIGSPLDYARIMNDGFSGSVPVSAHKRLISQCFGRALKYPVWQTVGAHNRMMNIPQREFLGLSSANQQELQQVISHFWKEVLP</sequence>
<dbReference type="Proteomes" id="UP000512322">
    <property type="component" value="Chromosome"/>
</dbReference>
<reference evidence="2" key="3">
    <citation type="submission" date="2020-02" db="EMBL/GenBank/DDBJ databases">
        <authorList>
            <consortium name="GenomeTrakr network: Whole genome sequencing for foodborne pathogen traceback"/>
        </authorList>
    </citation>
    <scope>NUCLEOTIDE SEQUENCE</scope>
    <source>
        <strain evidence="2">CFSAN046653</strain>
        <strain evidence="1 11">PSU-2072</strain>
    </source>
</reference>
<evidence type="ECO:0000313" key="2">
    <source>
        <dbReference type="EMBL" id="EFI6954971.1"/>
    </source>
</evidence>
<dbReference type="InterPro" id="IPR006522">
    <property type="entry name" value="Phage_virion_morphogenesis"/>
</dbReference>
<evidence type="ECO:0000313" key="7">
    <source>
        <dbReference type="EMBL" id="STE76999.1"/>
    </source>
</evidence>
<dbReference type="EMBL" id="WUIY01000032">
    <property type="protein sequence ID" value="MXI74479.1"/>
    <property type="molecule type" value="Genomic_DNA"/>
</dbReference>
<evidence type="ECO:0000313" key="9">
    <source>
        <dbReference type="Proteomes" id="UP000436141"/>
    </source>
</evidence>
<gene>
    <name evidence="2" type="ORF">BCB93_004698</name>
    <name evidence="1" type="ORF">GNW61_23380</name>
    <name evidence="4" type="ORF">GRW05_09355</name>
    <name evidence="5" type="ORF">HVY77_12735</name>
    <name evidence="6" type="ORF">HVY77_24170</name>
    <name evidence="7" type="ORF">NCTC10764_05596</name>
    <name evidence="3" type="ORF">Q2V64_27035</name>
</gene>
<accession>A0A0C2AXD3</accession>
<reference evidence="4 9" key="2">
    <citation type="submission" date="2019-12" db="EMBL/GenBank/DDBJ databases">
        <title>Enteriobacteria Tanzani isolates_10434.</title>
        <authorList>
            <person name="Subbiah M."/>
            <person name="Call D."/>
        </authorList>
    </citation>
    <scope>NUCLEOTIDE SEQUENCE [LARGE SCALE GENOMIC DNA]</scope>
    <source>
        <strain evidence="4 9">10434wD1</strain>
    </source>
</reference>
<dbReference type="EMBL" id="AASZRA010000043">
    <property type="protein sequence ID" value="EFI6954971.1"/>
    <property type="molecule type" value="Genomic_DNA"/>
</dbReference>
<dbReference type="Proteomes" id="UP000775646">
    <property type="component" value="Unassembled WGS sequence"/>
</dbReference>
<evidence type="ECO:0000313" key="4">
    <source>
        <dbReference type="EMBL" id="MXI74479.1"/>
    </source>
</evidence>
<dbReference type="EMBL" id="AASWOY010000090">
    <property type="protein sequence ID" value="EFH6651636.1"/>
    <property type="molecule type" value="Genomic_DNA"/>
</dbReference>